<dbReference type="InterPro" id="IPR014519">
    <property type="entry name" value="UCP024492"/>
</dbReference>
<accession>A0ABU3BAK6</accession>
<gene>
    <name evidence="1" type="ORF">RM531_13530</name>
</gene>
<dbReference type="RefSeq" id="WP_311659961.1">
    <property type="nucleotide sequence ID" value="NZ_JAVRHY010000015.1"/>
</dbReference>
<dbReference type="PANTHER" id="PTHR39337:SF1">
    <property type="entry name" value="BLR5642 PROTEIN"/>
    <property type="match status" value="1"/>
</dbReference>
<dbReference type="PIRSF" id="PIRSF024492">
    <property type="entry name" value="UCP024492"/>
    <property type="match status" value="1"/>
</dbReference>
<comment type="caution">
    <text evidence="1">The sequence shown here is derived from an EMBL/GenBank/DDBJ whole genome shotgun (WGS) entry which is preliminary data.</text>
</comment>
<organism evidence="1 2">
    <name type="scientific">Spectribacter acetivorans</name>
    <dbReference type="NCBI Taxonomy" id="3075603"/>
    <lineage>
        <taxon>Bacteria</taxon>
        <taxon>Pseudomonadati</taxon>
        <taxon>Pseudomonadota</taxon>
        <taxon>Gammaproteobacteria</taxon>
        <taxon>Salinisphaerales</taxon>
        <taxon>Salinisphaeraceae</taxon>
        <taxon>Spectribacter</taxon>
    </lineage>
</organism>
<reference evidence="1 2" key="1">
    <citation type="submission" date="2023-09" db="EMBL/GenBank/DDBJ databases">
        <authorList>
            <person name="Rey-Velasco X."/>
        </authorList>
    </citation>
    <scope>NUCLEOTIDE SEQUENCE [LARGE SCALE GENOMIC DNA]</scope>
    <source>
        <strain evidence="1 2">P385</strain>
    </source>
</reference>
<sequence>MATLLDLLRVHGIRRLVDVRRIPRSRRHPHVNREDFADSLADAGIGYRHAPALGGMRERAPDSINQGWSAPGFAAYADHMQTADFDTALQALLADVADTTTVMMCAEADPRQCHRWLIADAADARGCAVRHILEQGRTELHRPTSFARVDDGRVSYPFALTG</sequence>
<dbReference type="Pfam" id="PF04343">
    <property type="entry name" value="DUF488"/>
    <property type="match status" value="1"/>
</dbReference>
<evidence type="ECO:0000313" key="2">
    <source>
        <dbReference type="Proteomes" id="UP001259982"/>
    </source>
</evidence>
<dbReference type="PANTHER" id="PTHR39337">
    <property type="entry name" value="BLR5642 PROTEIN"/>
    <property type="match status" value="1"/>
</dbReference>
<keyword evidence="2" id="KW-1185">Reference proteome</keyword>
<proteinExistence type="predicted"/>
<dbReference type="EMBL" id="JAVRHY010000015">
    <property type="protein sequence ID" value="MDT0619494.1"/>
    <property type="molecule type" value="Genomic_DNA"/>
</dbReference>
<evidence type="ECO:0000313" key="1">
    <source>
        <dbReference type="EMBL" id="MDT0619494.1"/>
    </source>
</evidence>
<dbReference type="InterPro" id="IPR007438">
    <property type="entry name" value="DUF488"/>
</dbReference>
<name>A0ABU3BAK6_9GAMM</name>
<protein>
    <submittedName>
        <fullName evidence="1">DUF488 domain-containing protein</fullName>
    </submittedName>
</protein>
<dbReference type="Proteomes" id="UP001259982">
    <property type="component" value="Unassembled WGS sequence"/>
</dbReference>